<dbReference type="EMBL" id="JARJLG010000055">
    <property type="protein sequence ID" value="KAJ7758479.1"/>
    <property type="molecule type" value="Genomic_DNA"/>
</dbReference>
<comment type="caution">
    <text evidence="2">The sequence shown here is derived from an EMBL/GenBank/DDBJ whole genome shotgun (WGS) entry which is preliminary data.</text>
</comment>
<dbReference type="Proteomes" id="UP001215280">
    <property type="component" value="Unassembled WGS sequence"/>
</dbReference>
<keyword evidence="3" id="KW-1185">Reference proteome</keyword>
<reference evidence="2" key="1">
    <citation type="submission" date="2023-03" db="EMBL/GenBank/DDBJ databases">
        <title>Massive genome expansion in bonnet fungi (Mycena s.s.) driven by repeated elements and novel gene families across ecological guilds.</title>
        <authorList>
            <consortium name="Lawrence Berkeley National Laboratory"/>
            <person name="Harder C.B."/>
            <person name="Miyauchi S."/>
            <person name="Viragh M."/>
            <person name="Kuo A."/>
            <person name="Thoen E."/>
            <person name="Andreopoulos B."/>
            <person name="Lu D."/>
            <person name="Skrede I."/>
            <person name="Drula E."/>
            <person name="Henrissat B."/>
            <person name="Morin E."/>
            <person name="Kohler A."/>
            <person name="Barry K."/>
            <person name="LaButti K."/>
            <person name="Morin E."/>
            <person name="Salamov A."/>
            <person name="Lipzen A."/>
            <person name="Mereny Z."/>
            <person name="Hegedus B."/>
            <person name="Baldrian P."/>
            <person name="Stursova M."/>
            <person name="Weitz H."/>
            <person name="Taylor A."/>
            <person name="Grigoriev I.V."/>
            <person name="Nagy L.G."/>
            <person name="Martin F."/>
            <person name="Kauserud H."/>
        </authorList>
    </citation>
    <scope>NUCLEOTIDE SEQUENCE</scope>
    <source>
        <strain evidence="2">CBHHK188m</strain>
    </source>
</reference>
<dbReference type="AlphaFoldDB" id="A0AAD7J6Y4"/>
<organism evidence="2 3">
    <name type="scientific">Mycena maculata</name>
    <dbReference type="NCBI Taxonomy" id="230809"/>
    <lineage>
        <taxon>Eukaryota</taxon>
        <taxon>Fungi</taxon>
        <taxon>Dikarya</taxon>
        <taxon>Basidiomycota</taxon>
        <taxon>Agaricomycotina</taxon>
        <taxon>Agaricomycetes</taxon>
        <taxon>Agaricomycetidae</taxon>
        <taxon>Agaricales</taxon>
        <taxon>Marasmiineae</taxon>
        <taxon>Mycenaceae</taxon>
        <taxon>Mycena</taxon>
    </lineage>
</organism>
<protein>
    <submittedName>
        <fullName evidence="2">Uncharacterized protein</fullName>
    </submittedName>
</protein>
<gene>
    <name evidence="2" type="ORF">DFH07DRAFT_1060359</name>
</gene>
<proteinExistence type="predicted"/>
<name>A0AAD7J6Y4_9AGAR</name>
<feature type="compositionally biased region" description="Polar residues" evidence="1">
    <location>
        <begin position="456"/>
        <end position="472"/>
    </location>
</feature>
<evidence type="ECO:0000256" key="1">
    <source>
        <dbReference type="SAM" id="MobiDB-lite"/>
    </source>
</evidence>
<accession>A0AAD7J6Y4</accession>
<sequence length="673" mass="73470">MTVTAADPRYYALSSNKSAIIIDQVLEIKESIIDAFLTCDAMVLMGAPAKQAMAAILTTVAPKEVPKIDALTWGDYTEVTVLGRVFGVMWTYYPAYRNHNPRTAFHRDVLSFIAASLAILHMCAFISIPCQQSLATATEVLEQLKVKIGDAISISILKSTATRKTKAQGLDHSTSTSKPKPLVQQHLSFPATNPELQKVLNVIPLDHLPIQMYDKDLTKIGEDEQDPEWPMVINAPNKETNAARVQKYFLSNTVMVAGPGLVVGSDVCFVGTNYAVELCDRENEICLSKPLQEAFRQAGLQALVVIALLLRVVTLADVGIEGAGRQKKAGRGRMFSHSDHHHQSPCSGHSTPAGGPSPTTIPADLLAHHQHLESLLDSALATLALIHSTSTVTTNGVIPYNSHMVQVTQALARHITPCSDHTPTLLSTPTIHQRLDHAPIPATYATAAAAHPKRSPSASPTIPVPNTTQQSRHAPVVLTHEHPRRTRIIVRFDLTPSRPPDRAAPISLHGTIDEVLPDAGLSGVRWTKGGNLVLVPGRHFCTGKFLLHQCKKIWMAIRPLLGLPGDYKCPAFESDERWHSVVFHGVPESVTDAPIDLKSIRAWLDLDDVQGSLKVFSILSRPEDLQTRKELAIRVSLSSEEDARRLVKNGGSFYGAQCRVTHYTPKSRAATSQ</sequence>
<evidence type="ECO:0000313" key="2">
    <source>
        <dbReference type="EMBL" id="KAJ7758479.1"/>
    </source>
</evidence>
<evidence type="ECO:0000313" key="3">
    <source>
        <dbReference type="Proteomes" id="UP001215280"/>
    </source>
</evidence>
<feature type="region of interest" description="Disordered" evidence="1">
    <location>
        <begin position="446"/>
        <end position="474"/>
    </location>
</feature>
<feature type="region of interest" description="Disordered" evidence="1">
    <location>
        <begin position="327"/>
        <end position="362"/>
    </location>
</feature>